<dbReference type="OrthoDB" id="6041373at2759"/>
<evidence type="ECO:0000313" key="10">
    <source>
        <dbReference type="Proteomes" id="UP000252519"/>
    </source>
</evidence>
<dbReference type="GO" id="GO:0031012">
    <property type="term" value="C:extracellular matrix"/>
    <property type="evidence" value="ECO:0007669"/>
    <property type="project" value="TreeGrafter"/>
</dbReference>
<feature type="region of interest" description="Disordered" evidence="6">
    <location>
        <begin position="144"/>
        <end position="210"/>
    </location>
</feature>
<feature type="compositionally biased region" description="Acidic residues" evidence="6">
    <location>
        <begin position="185"/>
        <end position="194"/>
    </location>
</feature>
<feature type="disulfide bond" evidence="5">
    <location>
        <begin position="18"/>
        <end position="89"/>
    </location>
</feature>
<dbReference type="Pfam" id="PF00965">
    <property type="entry name" value="TIMP"/>
    <property type="match status" value="1"/>
</dbReference>
<comment type="subcellular location">
    <subcellularLocation>
        <location evidence="1">Secreted</location>
    </subcellularLocation>
</comment>
<feature type="disulfide bond" evidence="5">
    <location>
        <begin position="20"/>
        <end position="118"/>
    </location>
</feature>
<evidence type="ECO:0000256" key="2">
    <source>
        <dbReference type="ARBA" id="ARBA00022525"/>
    </source>
</evidence>
<dbReference type="PROSITE" id="PS50189">
    <property type="entry name" value="NTR"/>
    <property type="match status" value="1"/>
</dbReference>
<feature type="binding site" evidence="4">
    <location>
        <position position="18"/>
    </location>
    <ligand>
        <name>Zn(2+)</name>
        <dbReference type="ChEBI" id="CHEBI:29105"/>
        <note>ligand shared with metalloproteinase partner</note>
    </ligand>
</feature>
<sequence length="231" mass="25771">MISLTVFIACLITAHATCPCKPYETVREAFCKSDYVLMARVLSVNSTYGGSSTNTTSAGTWNYNIWHMWTFKGPILATSALSSPNSGPCGVPGALMKNWDYFLTGKKGKNGEITFSNCDFVMPYYEITPEEMHILMELRDEPKKCRGKDDDVTEDESGEKGDKGQHGNKVEENGGIKVDGNDGTSMEEYDENDWEGSSAIEEYDDEEGEESFKIIVEEYDDKGVEEYDEEA</sequence>
<dbReference type="GO" id="GO:0046872">
    <property type="term" value="F:metal ion binding"/>
    <property type="evidence" value="ECO:0007669"/>
    <property type="project" value="UniProtKB-KW"/>
</dbReference>
<evidence type="ECO:0000256" key="3">
    <source>
        <dbReference type="ARBA" id="ARBA00023157"/>
    </source>
</evidence>
<dbReference type="Gene3D" id="2.40.50.120">
    <property type="match status" value="1"/>
</dbReference>
<organism evidence="9 10">
    <name type="scientific">Ancylostoma caninum</name>
    <name type="common">Dog hookworm</name>
    <dbReference type="NCBI Taxonomy" id="29170"/>
    <lineage>
        <taxon>Eukaryota</taxon>
        <taxon>Metazoa</taxon>
        <taxon>Ecdysozoa</taxon>
        <taxon>Nematoda</taxon>
        <taxon>Chromadorea</taxon>
        <taxon>Rhabditida</taxon>
        <taxon>Rhabditina</taxon>
        <taxon>Rhabditomorpha</taxon>
        <taxon>Strongyloidea</taxon>
        <taxon>Ancylostomatidae</taxon>
        <taxon>Ancylostomatinae</taxon>
        <taxon>Ancylostoma</taxon>
    </lineage>
</organism>
<dbReference type="PANTHER" id="PTHR11844">
    <property type="entry name" value="METALLOPROTEASE INHIBITOR"/>
    <property type="match status" value="1"/>
</dbReference>
<evidence type="ECO:0000256" key="4">
    <source>
        <dbReference type="PIRSR" id="PIRSR601820-1"/>
    </source>
</evidence>
<comment type="caution">
    <text evidence="9">The sequence shown here is derived from an EMBL/GenBank/DDBJ whole genome shotgun (WGS) entry which is preliminary data.</text>
</comment>
<dbReference type="Proteomes" id="UP000252519">
    <property type="component" value="Unassembled WGS sequence"/>
</dbReference>
<dbReference type="EMBL" id="JOJR01000160">
    <property type="protein sequence ID" value="RCN43340.1"/>
    <property type="molecule type" value="Genomic_DNA"/>
</dbReference>
<keyword evidence="7" id="KW-0732">Signal</keyword>
<accession>A0A368GJX9</accession>
<feature type="signal peptide" evidence="7">
    <location>
        <begin position="1"/>
        <end position="16"/>
    </location>
</feature>
<gene>
    <name evidence="9" type="ORF">ANCCAN_10665</name>
</gene>
<proteinExistence type="predicted"/>
<feature type="compositionally biased region" description="Basic and acidic residues" evidence="6">
    <location>
        <begin position="158"/>
        <end position="174"/>
    </location>
</feature>
<dbReference type="PANTHER" id="PTHR11844:SF33">
    <property type="entry name" value="TISSUE INHIBITOR OF METALLOPROTEINASE"/>
    <property type="match status" value="1"/>
</dbReference>
<evidence type="ECO:0000256" key="5">
    <source>
        <dbReference type="PIRSR" id="PIRSR601820-3"/>
    </source>
</evidence>
<dbReference type="STRING" id="29170.A0A368GJX9"/>
<dbReference type="GO" id="GO:0002020">
    <property type="term" value="F:protease binding"/>
    <property type="evidence" value="ECO:0007669"/>
    <property type="project" value="TreeGrafter"/>
</dbReference>
<evidence type="ECO:0000256" key="6">
    <source>
        <dbReference type="SAM" id="MobiDB-lite"/>
    </source>
</evidence>
<keyword evidence="4" id="KW-0479">Metal-binding</keyword>
<dbReference type="AlphaFoldDB" id="A0A368GJX9"/>
<dbReference type="GO" id="GO:0051045">
    <property type="term" value="P:negative regulation of membrane protein ectodomain proteolysis"/>
    <property type="evidence" value="ECO:0007669"/>
    <property type="project" value="TreeGrafter"/>
</dbReference>
<keyword evidence="4" id="KW-0862">Zinc</keyword>
<dbReference type="InterPro" id="IPR008993">
    <property type="entry name" value="TIMP-like_OB-fold"/>
</dbReference>
<dbReference type="GO" id="GO:0005615">
    <property type="term" value="C:extracellular space"/>
    <property type="evidence" value="ECO:0007669"/>
    <property type="project" value="TreeGrafter"/>
</dbReference>
<dbReference type="SUPFAM" id="SSF50242">
    <property type="entry name" value="TIMP-like"/>
    <property type="match status" value="1"/>
</dbReference>
<feature type="chain" id="PRO_5017034570" description="NTR domain-containing protein" evidence="7">
    <location>
        <begin position="17"/>
        <end position="231"/>
    </location>
</feature>
<feature type="domain" description="NTR" evidence="8">
    <location>
        <begin position="18"/>
        <end position="145"/>
    </location>
</feature>
<evidence type="ECO:0000259" key="8">
    <source>
        <dbReference type="PROSITE" id="PS50189"/>
    </source>
</evidence>
<name>A0A368GJX9_ANCCA</name>
<evidence type="ECO:0000313" key="9">
    <source>
        <dbReference type="EMBL" id="RCN43340.1"/>
    </source>
</evidence>
<keyword evidence="2" id="KW-0964">Secreted</keyword>
<keyword evidence="10" id="KW-1185">Reference proteome</keyword>
<keyword evidence="3 5" id="KW-1015">Disulfide bond</keyword>
<dbReference type="InterPro" id="IPR001820">
    <property type="entry name" value="TIMP"/>
</dbReference>
<dbReference type="InterPro" id="IPR001134">
    <property type="entry name" value="Netrin_domain"/>
</dbReference>
<evidence type="ECO:0000256" key="1">
    <source>
        <dbReference type="ARBA" id="ARBA00004613"/>
    </source>
</evidence>
<dbReference type="GO" id="GO:0008191">
    <property type="term" value="F:metalloendopeptidase inhibitor activity"/>
    <property type="evidence" value="ECO:0007669"/>
    <property type="project" value="InterPro"/>
</dbReference>
<evidence type="ECO:0000256" key="7">
    <source>
        <dbReference type="SAM" id="SignalP"/>
    </source>
</evidence>
<reference evidence="9 10" key="1">
    <citation type="submission" date="2014-10" db="EMBL/GenBank/DDBJ databases">
        <title>Draft genome of the hookworm Ancylostoma caninum.</title>
        <authorList>
            <person name="Mitreva M."/>
        </authorList>
    </citation>
    <scope>NUCLEOTIDE SEQUENCE [LARGE SCALE GENOMIC DNA]</scope>
    <source>
        <strain evidence="9 10">Baltimore</strain>
    </source>
</reference>
<protein>
    <recommendedName>
        <fullName evidence="8">NTR domain-containing protein</fullName>
    </recommendedName>
</protein>